<dbReference type="RefSeq" id="WP_146428890.1">
    <property type="nucleotide sequence ID" value="NZ_SJPF01000001.1"/>
</dbReference>
<evidence type="ECO:0000313" key="1">
    <source>
        <dbReference type="EMBL" id="TWT38655.1"/>
    </source>
</evidence>
<accession>A0A5C5VLE2</accession>
<keyword evidence="2" id="KW-1185">Reference proteome</keyword>
<dbReference type="OrthoDB" id="266127at2"/>
<dbReference type="Proteomes" id="UP000318878">
    <property type="component" value="Unassembled WGS sequence"/>
</dbReference>
<sequence>MNIQSWGSAVKRLLGELQEIDFGTPLGENVLHDPQPADQVQTGIDQLGLQDGKKLIEFYSYCDGLSWPDVHVGYFLSPLARLTETQAGDPTAIVGGSNAGDVQLLGSDGDGRIFVMRKEEQDVLVLPPGEIVDGKYDDSADQAVWVAIDLKTFLVMLHDDLKAVVLDTPDHSFLGS</sequence>
<protein>
    <recommendedName>
        <fullName evidence="3">SMI1 / KNR4 family protein</fullName>
    </recommendedName>
</protein>
<organism evidence="1 2">
    <name type="scientific">Blastopirellula retiformator</name>
    <dbReference type="NCBI Taxonomy" id="2527970"/>
    <lineage>
        <taxon>Bacteria</taxon>
        <taxon>Pseudomonadati</taxon>
        <taxon>Planctomycetota</taxon>
        <taxon>Planctomycetia</taxon>
        <taxon>Pirellulales</taxon>
        <taxon>Pirellulaceae</taxon>
        <taxon>Blastopirellula</taxon>
    </lineage>
</organism>
<dbReference type="AlphaFoldDB" id="A0A5C5VLE2"/>
<evidence type="ECO:0008006" key="3">
    <source>
        <dbReference type="Google" id="ProtNLM"/>
    </source>
</evidence>
<evidence type="ECO:0000313" key="2">
    <source>
        <dbReference type="Proteomes" id="UP000318878"/>
    </source>
</evidence>
<proteinExistence type="predicted"/>
<gene>
    <name evidence="1" type="ORF">Enr8_03480</name>
</gene>
<name>A0A5C5VLE2_9BACT</name>
<dbReference type="EMBL" id="SJPF01000001">
    <property type="protein sequence ID" value="TWT38655.1"/>
    <property type="molecule type" value="Genomic_DNA"/>
</dbReference>
<reference evidence="1 2" key="1">
    <citation type="submission" date="2019-02" db="EMBL/GenBank/DDBJ databases">
        <title>Deep-cultivation of Planctomycetes and their phenomic and genomic characterization uncovers novel biology.</title>
        <authorList>
            <person name="Wiegand S."/>
            <person name="Jogler M."/>
            <person name="Boedeker C."/>
            <person name="Pinto D."/>
            <person name="Vollmers J."/>
            <person name="Rivas-Marin E."/>
            <person name="Kohn T."/>
            <person name="Peeters S.H."/>
            <person name="Heuer A."/>
            <person name="Rast P."/>
            <person name="Oberbeckmann S."/>
            <person name="Bunk B."/>
            <person name="Jeske O."/>
            <person name="Meyerdierks A."/>
            <person name="Storesund J.E."/>
            <person name="Kallscheuer N."/>
            <person name="Luecker S."/>
            <person name="Lage O.M."/>
            <person name="Pohl T."/>
            <person name="Merkel B.J."/>
            <person name="Hornburger P."/>
            <person name="Mueller R.-W."/>
            <person name="Bruemmer F."/>
            <person name="Labrenz M."/>
            <person name="Spormann A.M."/>
            <person name="Op Den Camp H."/>
            <person name="Overmann J."/>
            <person name="Amann R."/>
            <person name="Jetten M.S.M."/>
            <person name="Mascher T."/>
            <person name="Medema M.H."/>
            <person name="Devos D.P."/>
            <person name="Kaster A.-K."/>
            <person name="Ovreas L."/>
            <person name="Rohde M."/>
            <person name="Galperin M.Y."/>
            <person name="Jogler C."/>
        </authorList>
    </citation>
    <scope>NUCLEOTIDE SEQUENCE [LARGE SCALE GENOMIC DNA]</scope>
    <source>
        <strain evidence="1 2">Enr8</strain>
    </source>
</reference>
<comment type="caution">
    <text evidence="1">The sequence shown here is derived from an EMBL/GenBank/DDBJ whole genome shotgun (WGS) entry which is preliminary data.</text>
</comment>